<feature type="transmembrane region" description="Helical" evidence="14">
    <location>
        <begin position="289"/>
        <end position="306"/>
    </location>
</feature>
<keyword evidence="7 14" id="KW-0812">Transmembrane</keyword>
<dbReference type="OrthoDB" id="9776727at2"/>
<dbReference type="RefSeq" id="WP_127704082.1">
    <property type="nucleotide sequence ID" value="NZ_SACK01000002.1"/>
</dbReference>
<dbReference type="SMART" id="SM00388">
    <property type="entry name" value="HisKA"/>
    <property type="match status" value="1"/>
</dbReference>
<accession>A0A437MVR6</accession>
<dbReference type="CDD" id="cd00075">
    <property type="entry name" value="HATPase"/>
    <property type="match status" value="1"/>
</dbReference>
<dbReference type="Gene3D" id="6.10.340.10">
    <property type="match status" value="1"/>
</dbReference>
<keyword evidence="18" id="KW-1185">Reference proteome</keyword>
<feature type="transmembrane region" description="Helical" evidence="14">
    <location>
        <begin position="451"/>
        <end position="469"/>
    </location>
</feature>
<keyword evidence="4" id="KW-1003">Cell membrane</keyword>
<feature type="transmembrane region" description="Helical" evidence="14">
    <location>
        <begin position="318"/>
        <end position="346"/>
    </location>
</feature>
<keyword evidence="8" id="KW-0547">Nucleotide-binding</keyword>
<evidence type="ECO:0000256" key="11">
    <source>
        <dbReference type="ARBA" id="ARBA00022989"/>
    </source>
</evidence>
<dbReference type="PANTHER" id="PTHR45528">
    <property type="entry name" value="SENSOR HISTIDINE KINASE CPXA"/>
    <property type="match status" value="1"/>
</dbReference>
<keyword evidence="12" id="KW-0902">Two-component regulatory system</keyword>
<keyword evidence="11 14" id="KW-1133">Transmembrane helix</keyword>
<dbReference type="Proteomes" id="UP000282759">
    <property type="component" value="Unassembled WGS sequence"/>
</dbReference>
<evidence type="ECO:0000256" key="9">
    <source>
        <dbReference type="ARBA" id="ARBA00022777"/>
    </source>
</evidence>
<dbReference type="Gene3D" id="3.30.565.10">
    <property type="entry name" value="Histidine kinase-like ATPase, C-terminal domain"/>
    <property type="match status" value="1"/>
</dbReference>
<comment type="subcellular location">
    <subcellularLocation>
        <location evidence="2">Cell membrane</location>
        <topology evidence="2">Multi-pass membrane protein</topology>
    </subcellularLocation>
</comment>
<comment type="catalytic activity">
    <reaction evidence="1">
        <text>ATP + protein L-histidine = ADP + protein N-phospho-L-histidine.</text>
        <dbReference type="EC" id="2.7.13.3"/>
    </reaction>
</comment>
<keyword evidence="6" id="KW-0808">Transferase</keyword>
<keyword evidence="5" id="KW-0597">Phosphoprotein</keyword>
<evidence type="ECO:0000256" key="14">
    <source>
        <dbReference type="SAM" id="Phobius"/>
    </source>
</evidence>
<evidence type="ECO:0000256" key="2">
    <source>
        <dbReference type="ARBA" id="ARBA00004651"/>
    </source>
</evidence>
<evidence type="ECO:0000256" key="7">
    <source>
        <dbReference type="ARBA" id="ARBA00022692"/>
    </source>
</evidence>
<feature type="transmembrane region" description="Helical" evidence="14">
    <location>
        <begin position="358"/>
        <end position="382"/>
    </location>
</feature>
<feature type="transmembrane region" description="Helical" evidence="14">
    <location>
        <begin position="715"/>
        <end position="743"/>
    </location>
</feature>
<dbReference type="InterPro" id="IPR003660">
    <property type="entry name" value="HAMP_dom"/>
</dbReference>
<dbReference type="PROSITE" id="PS50109">
    <property type="entry name" value="HIS_KIN"/>
    <property type="match status" value="1"/>
</dbReference>
<evidence type="ECO:0000313" key="18">
    <source>
        <dbReference type="Proteomes" id="UP000282759"/>
    </source>
</evidence>
<keyword evidence="13 14" id="KW-0472">Membrane</keyword>
<evidence type="ECO:0000259" key="16">
    <source>
        <dbReference type="PROSITE" id="PS50885"/>
    </source>
</evidence>
<dbReference type="SUPFAM" id="SSF158472">
    <property type="entry name" value="HAMP domain-like"/>
    <property type="match status" value="1"/>
</dbReference>
<evidence type="ECO:0000259" key="15">
    <source>
        <dbReference type="PROSITE" id="PS50109"/>
    </source>
</evidence>
<feature type="transmembrane region" description="Helical" evidence="14">
    <location>
        <begin position="207"/>
        <end position="227"/>
    </location>
</feature>
<keyword evidence="9" id="KW-0418">Kinase</keyword>
<evidence type="ECO:0000256" key="10">
    <source>
        <dbReference type="ARBA" id="ARBA00022840"/>
    </source>
</evidence>
<evidence type="ECO:0000256" key="4">
    <source>
        <dbReference type="ARBA" id="ARBA00022475"/>
    </source>
</evidence>
<dbReference type="GO" id="GO:0005886">
    <property type="term" value="C:plasma membrane"/>
    <property type="evidence" value="ECO:0007669"/>
    <property type="project" value="UniProtKB-SubCell"/>
</dbReference>
<dbReference type="AlphaFoldDB" id="A0A437MVR6"/>
<dbReference type="InterPro" id="IPR036097">
    <property type="entry name" value="HisK_dim/P_sf"/>
</dbReference>
<dbReference type="EC" id="2.7.13.3" evidence="3"/>
<feature type="domain" description="HAMP" evidence="16">
    <location>
        <begin position="964"/>
        <end position="1016"/>
    </location>
</feature>
<dbReference type="EMBL" id="SACK01000002">
    <property type="protein sequence ID" value="RVU01717.1"/>
    <property type="molecule type" value="Genomic_DNA"/>
</dbReference>
<dbReference type="GO" id="GO:0005524">
    <property type="term" value="F:ATP binding"/>
    <property type="evidence" value="ECO:0007669"/>
    <property type="project" value="UniProtKB-KW"/>
</dbReference>
<protein>
    <recommendedName>
        <fullName evidence="3">histidine kinase</fullName>
        <ecNumber evidence="3">2.7.13.3</ecNumber>
    </recommendedName>
</protein>
<dbReference type="SMART" id="SM00387">
    <property type="entry name" value="HATPase_c"/>
    <property type="match status" value="1"/>
</dbReference>
<feature type="transmembrane region" description="Helical" evidence="14">
    <location>
        <begin position="239"/>
        <end position="260"/>
    </location>
</feature>
<dbReference type="SUPFAM" id="SSF55874">
    <property type="entry name" value="ATPase domain of HSP90 chaperone/DNA topoisomerase II/histidine kinase"/>
    <property type="match status" value="1"/>
</dbReference>
<dbReference type="InterPro" id="IPR003594">
    <property type="entry name" value="HATPase_dom"/>
</dbReference>
<comment type="caution">
    <text evidence="17">The sequence shown here is derived from an EMBL/GenBank/DDBJ whole genome shotgun (WGS) entry which is preliminary data.</text>
</comment>
<evidence type="ECO:0000256" key="1">
    <source>
        <dbReference type="ARBA" id="ARBA00000085"/>
    </source>
</evidence>
<evidence type="ECO:0000256" key="6">
    <source>
        <dbReference type="ARBA" id="ARBA00022679"/>
    </source>
</evidence>
<dbReference type="PANTHER" id="PTHR45528:SF1">
    <property type="entry name" value="SENSOR HISTIDINE KINASE CPXA"/>
    <property type="match status" value="1"/>
</dbReference>
<dbReference type="CDD" id="cd00082">
    <property type="entry name" value="HisKA"/>
    <property type="match status" value="1"/>
</dbReference>
<dbReference type="PROSITE" id="PS50885">
    <property type="entry name" value="HAMP"/>
    <property type="match status" value="1"/>
</dbReference>
<sequence>MSYRVKIRWLLALLTVSLFVTALIVPRSYTPEKTLEQTAKALEGKIHAREQTIDDLVNDSVRFNQLKTLEKNNKLALDLIDEFTIKNRVWVLTLKNNKLAFWSGIRVLPDNPAVIKEGYSFTKHPNGYYETIRRTKGNFSAIFFFPVVYDFALQNKYLRNGIDQDLFDNNTIELADITDAKFRAIHSINGSYLFSVKLKPNIVNSKFYYSEFILWLLAFTTLCVLVHELCNSLANRGRIVLAVLALTAFIVVVRFVNLYYNLPDFSDRLDAFNPKFYASSVVYRSLGDLSINLLSICWLTGFLYLHRHKLLTNVKSKAGNYLILIVCTLLLIGGATALLSTFYGLVINSNINFDVTNVLNLSGLSITGLVMLCFAFLIFFFLNDVCVEVCMKLPIPSYQKVGWFIILIIAATVLITWQYQFTPFFLFLALLTSIRYYSYRYERSLLSPSSLLLMVLICSVISSIELNNFQSSKEADTRKLLARKLLVPDDNNANQALKRIEKQILKDPLIVDAFNNSQRPESYLKTRLKKLYFDDYLSRYELQVYRFNPDDQPMAGGDYSLDIFKDMVIYSSFKVSDYFYRENDTFGFQYYFAILPVKNKAVNSGTMVIELKSKSLHTPHSFPDLLLRTGDNDDKDKFREYSYAFYTDNRLVTKNGSYVYDLVNSEFTPPLKQFKFISTKSNRVEWYRKFNTYSHLIYKPSARNLIVITKEENMLFFGITSLTFFFVLILLFALLIILVRWLWLRIRILTVSENRIKWSFSINFDKILYKTRIQFSIILTVVVTLVMVGFITFLFISTQYNNQQEEMIRNKISRITQAFEEGLFNKYINNIQQEDFNDFEEVAKTYSADLSMFDPQGKLLATTQPKIYEYGLQKPLMNSKAYIYMAKLKKSEFVNSESLGSLKYKSVYAPLKDKNDHILAYLQLPYYSNEADYKERIGSLLNAMINVYAMIFITIGLLAVIIARQITAPLNFIQTSLGRIIYGRKNEPIKWERDDEIGALVKEYNKMISALENSAQKLAQSERESAWREMAKQVAHEIKNPLTPLKLGLQLLEKSWRDKDPKFDQKFERFSRSFVEQIESLSSIASEFSAFAKMPDTRMEQLNIFDMLNQAVTIFKQMDNLTISFPQPEKPFYIIADRDQLLRCFNNLLKNAIEATPPDRKGVISINYTITSKNILLSFKDNGNGIPEEMRERIFEPNFTTKSSGTGLGLAFIKNSIENAGGKVWFETSIGVGTTFYFSLPSA</sequence>
<dbReference type="InterPro" id="IPR036890">
    <property type="entry name" value="HATPase_C_sf"/>
</dbReference>
<evidence type="ECO:0000256" key="13">
    <source>
        <dbReference type="ARBA" id="ARBA00023136"/>
    </source>
</evidence>
<dbReference type="InterPro" id="IPR050398">
    <property type="entry name" value="HssS/ArlS-like"/>
</dbReference>
<dbReference type="SUPFAM" id="SSF47384">
    <property type="entry name" value="Homodimeric domain of signal transducing histidine kinase"/>
    <property type="match status" value="1"/>
</dbReference>
<dbReference type="GO" id="GO:0000155">
    <property type="term" value="F:phosphorelay sensor kinase activity"/>
    <property type="evidence" value="ECO:0007669"/>
    <property type="project" value="InterPro"/>
</dbReference>
<evidence type="ECO:0000313" key="17">
    <source>
        <dbReference type="EMBL" id="RVU01717.1"/>
    </source>
</evidence>
<dbReference type="Pfam" id="PF02518">
    <property type="entry name" value="HATPase_c"/>
    <property type="match status" value="1"/>
</dbReference>
<evidence type="ECO:0000256" key="5">
    <source>
        <dbReference type="ARBA" id="ARBA00022553"/>
    </source>
</evidence>
<dbReference type="InterPro" id="IPR004358">
    <property type="entry name" value="Sig_transdc_His_kin-like_C"/>
</dbReference>
<reference evidence="17 18" key="1">
    <citation type="submission" date="2019-01" db="EMBL/GenBank/DDBJ databases">
        <authorList>
            <person name="Chen W.-M."/>
        </authorList>
    </citation>
    <scope>NUCLEOTIDE SEQUENCE [LARGE SCALE GENOMIC DNA]</scope>
    <source>
        <strain evidence="17 18">YBJ-36</strain>
    </source>
</reference>
<dbReference type="Pfam" id="PF00512">
    <property type="entry name" value="HisKA"/>
    <property type="match status" value="1"/>
</dbReference>
<organism evidence="17 18">
    <name type="scientific">Mucilaginibacter limnophilus</name>
    <dbReference type="NCBI Taxonomy" id="1932778"/>
    <lineage>
        <taxon>Bacteria</taxon>
        <taxon>Pseudomonadati</taxon>
        <taxon>Bacteroidota</taxon>
        <taxon>Sphingobacteriia</taxon>
        <taxon>Sphingobacteriales</taxon>
        <taxon>Sphingobacteriaceae</taxon>
        <taxon>Mucilaginibacter</taxon>
    </lineage>
</organism>
<keyword evidence="10" id="KW-0067">ATP-binding</keyword>
<proteinExistence type="predicted"/>
<gene>
    <name evidence="17" type="ORF">EOD41_07080</name>
</gene>
<feature type="transmembrane region" description="Helical" evidence="14">
    <location>
        <begin position="403"/>
        <end position="431"/>
    </location>
</feature>
<dbReference type="Gene3D" id="1.10.287.130">
    <property type="match status" value="1"/>
</dbReference>
<evidence type="ECO:0000256" key="3">
    <source>
        <dbReference type="ARBA" id="ARBA00012438"/>
    </source>
</evidence>
<name>A0A437MVR6_9SPHI</name>
<feature type="domain" description="Histidine kinase" evidence="15">
    <location>
        <begin position="1033"/>
        <end position="1243"/>
    </location>
</feature>
<evidence type="ECO:0000256" key="12">
    <source>
        <dbReference type="ARBA" id="ARBA00023012"/>
    </source>
</evidence>
<feature type="transmembrane region" description="Helical" evidence="14">
    <location>
        <begin position="773"/>
        <end position="796"/>
    </location>
</feature>
<evidence type="ECO:0000256" key="8">
    <source>
        <dbReference type="ARBA" id="ARBA00022741"/>
    </source>
</evidence>
<dbReference type="PRINTS" id="PR00344">
    <property type="entry name" value="BCTRLSENSOR"/>
</dbReference>
<feature type="transmembrane region" description="Helical" evidence="14">
    <location>
        <begin position="943"/>
        <end position="963"/>
    </location>
</feature>
<dbReference type="InterPro" id="IPR005467">
    <property type="entry name" value="His_kinase_dom"/>
</dbReference>
<dbReference type="InterPro" id="IPR003661">
    <property type="entry name" value="HisK_dim/P_dom"/>
</dbReference>